<dbReference type="Proteomes" id="UP000391834">
    <property type="component" value="Unassembled WGS sequence"/>
</dbReference>
<sequence>MIAYCGLVCDECPIHLATLETDLIRQQAMREDIVRQCAIAYGINIQLSDVTDCYGCRAESGRLFSGCRNCDIRNCAREERVENCAHCSDYPCEKLEGIFGQEPEAKVRLDGIRQALA</sequence>
<gene>
    <name evidence="1" type="ORF">PbJCM13498_04460</name>
</gene>
<dbReference type="InterPro" id="IPR024227">
    <property type="entry name" value="DUF3795"/>
</dbReference>
<dbReference type="EMBL" id="BLAX01000001">
    <property type="protein sequence ID" value="GET31583.1"/>
    <property type="molecule type" value="Genomic_DNA"/>
</dbReference>
<comment type="caution">
    <text evidence="1">The sequence shown here is derived from an EMBL/GenBank/DDBJ whole genome shotgun (WGS) entry which is preliminary data.</text>
</comment>
<dbReference type="AlphaFoldDB" id="A0A5M4AV99"/>
<accession>A0A5M4AV99</accession>
<evidence type="ECO:0008006" key="3">
    <source>
        <dbReference type="Google" id="ProtNLM"/>
    </source>
</evidence>
<dbReference type="Pfam" id="PF12675">
    <property type="entry name" value="DUF3795"/>
    <property type="match status" value="1"/>
</dbReference>
<evidence type="ECO:0000313" key="2">
    <source>
        <dbReference type="Proteomes" id="UP000391834"/>
    </source>
</evidence>
<dbReference type="RefSeq" id="WP_036984365.1">
    <property type="nucleotide sequence ID" value="NZ_BLAX01000001.1"/>
</dbReference>
<evidence type="ECO:0000313" key="1">
    <source>
        <dbReference type="EMBL" id="GET31583.1"/>
    </source>
</evidence>
<protein>
    <recommendedName>
        <fullName evidence="3">DUF3795 domain-containing protein</fullName>
    </recommendedName>
</protein>
<reference evidence="1 2" key="1">
    <citation type="submission" date="2019-10" db="EMBL/GenBank/DDBJ databases">
        <title>Prolixibacter strains distinguished by the presence of nitrate reductase genes were adept at nitrate-dependent anaerobic corrosion of metallic iron and carbon steel.</title>
        <authorList>
            <person name="Iino T."/>
            <person name="Shono N."/>
            <person name="Ito K."/>
            <person name="Nakamura R."/>
            <person name="Sueoka K."/>
            <person name="Harayama S."/>
            <person name="Ohkuma M."/>
        </authorList>
    </citation>
    <scope>NUCLEOTIDE SEQUENCE [LARGE SCALE GENOMIC DNA]</scope>
    <source>
        <strain evidence="1 2">JCM 13498</strain>
    </source>
</reference>
<organism evidence="1 2">
    <name type="scientific">Prolixibacter bellariivorans</name>
    <dbReference type="NCBI Taxonomy" id="314319"/>
    <lineage>
        <taxon>Bacteria</taxon>
        <taxon>Pseudomonadati</taxon>
        <taxon>Bacteroidota</taxon>
        <taxon>Bacteroidia</taxon>
        <taxon>Marinilabiliales</taxon>
        <taxon>Prolixibacteraceae</taxon>
        <taxon>Prolixibacter</taxon>
    </lineage>
</organism>
<keyword evidence="2" id="KW-1185">Reference proteome</keyword>
<proteinExistence type="predicted"/>
<name>A0A5M4AV99_9BACT</name>